<reference evidence="3 4" key="1">
    <citation type="submission" date="2019-08" db="EMBL/GenBank/DDBJ databases">
        <title>Deep-cultivation of Planctomycetes and their phenomic and genomic characterization uncovers novel biology.</title>
        <authorList>
            <person name="Wiegand S."/>
            <person name="Jogler M."/>
            <person name="Boedeker C."/>
            <person name="Pinto D."/>
            <person name="Vollmers J."/>
            <person name="Rivas-Marin E."/>
            <person name="Kohn T."/>
            <person name="Peeters S.H."/>
            <person name="Heuer A."/>
            <person name="Rast P."/>
            <person name="Oberbeckmann S."/>
            <person name="Bunk B."/>
            <person name="Jeske O."/>
            <person name="Meyerdierks A."/>
            <person name="Storesund J.E."/>
            <person name="Kallscheuer N."/>
            <person name="Luecker S."/>
            <person name="Lage O.M."/>
            <person name="Pohl T."/>
            <person name="Merkel B.J."/>
            <person name="Hornburger P."/>
            <person name="Mueller R.-W."/>
            <person name="Bruemmer F."/>
            <person name="Labrenz M."/>
            <person name="Spormann A.M."/>
            <person name="Op den Camp H."/>
            <person name="Overmann J."/>
            <person name="Amann R."/>
            <person name="Jetten M.S.M."/>
            <person name="Mascher T."/>
            <person name="Medema M.H."/>
            <person name="Devos D.P."/>
            <person name="Kaster A.-K."/>
            <person name="Ovreas L."/>
            <person name="Rohde M."/>
            <person name="Galperin M.Y."/>
            <person name="Jogler C."/>
        </authorList>
    </citation>
    <scope>NUCLEOTIDE SEQUENCE [LARGE SCALE GENOMIC DNA]</scope>
    <source>
        <strain evidence="3 4">FC18</strain>
    </source>
</reference>
<dbReference type="AlphaFoldDB" id="A0A5B9PEW4"/>
<feature type="chain" id="PRO_5022815390" evidence="2">
    <location>
        <begin position="22"/>
        <end position="276"/>
    </location>
</feature>
<dbReference type="SMART" id="SM00028">
    <property type="entry name" value="TPR"/>
    <property type="match status" value="3"/>
</dbReference>
<dbReference type="InterPro" id="IPR011990">
    <property type="entry name" value="TPR-like_helical_dom_sf"/>
</dbReference>
<keyword evidence="2" id="KW-0732">Signal</keyword>
<organism evidence="3 4">
    <name type="scientific">Mariniblastus fucicola</name>
    <dbReference type="NCBI Taxonomy" id="980251"/>
    <lineage>
        <taxon>Bacteria</taxon>
        <taxon>Pseudomonadati</taxon>
        <taxon>Planctomycetota</taxon>
        <taxon>Planctomycetia</taxon>
        <taxon>Pirellulales</taxon>
        <taxon>Pirellulaceae</taxon>
        <taxon>Mariniblastus</taxon>
    </lineage>
</organism>
<dbReference type="InterPro" id="IPR019734">
    <property type="entry name" value="TPR_rpt"/>
</dbReference>
<dbReference type="EMBL" id="CP042912">
    <property type="protein sequence ID" value="QEG21443.1"/>
    <property type="molecule type" value="Genomic_DNA"/>
</dbReference>
<dbReference type="KEGG" id="mff:MFFC18_12990"/>
<keyword evidence="4" id="KW-1185">Reference proteome</keyword>
<accession>A0A5B9PEW4</accession>
<evidence type="ECO:0000256" key="1">
    <source>
        <dbReference type="SAM" id="MobiDB-lite"/>
    </source>
</evidence>
<feature type="signal peptide" evidence="2">
    <location>
        <begin position="1"/>
        <end position="21"/>
    </location>
</feature>
<dbReference type="SUPFAM" id="SSF48452">
    <property type="entry name" value="TPR-like"/>
    <property type="match status" value="1"/>
</dbReference>
<evidence type="ECO:0000313" key="3">
    <source>
        <dbReference type="EMBL" id="QEG21443.1"/>
    </source>
</evidence>
<protein>
    <submittedName>
        <fullName evidence="3">Tetratricopeptide repeat protein</fullName>
    </submittedName>
</protein>
<dbReference type="Gene3D" id="1.25.40.10">
    <property type="entry name" value="Tetratricopeptide repeat domain"/>
    <property type="match status" value="1"/>
</dbReference>
<dbReference type="OrthoDB" id="209618at2"/>
<sequence length="276" mass="30580" precursor="true">MKRFLIPVVAIGLLATSLVPAETANAQLRSSISDIVSKVRPAPMPQQRSIPCSNGLPGYPPNVSPRPVQPPVYVQPPAYTQPPVYVQPQPIVYSQPRVHAATPVTYPMAATPTPAVSPADQAKSRAKQLANTAKQQFRDKQYDKAKATLDEVVKLVPNDSTGWQFRGLVSFSMGDFEAAAADMYDTLRLGNTWPRKSIDNLYGEHAADYSVQLSKLNENVAQTPSMQGHFLLAYHYMVNEQFEASRKELQNVLKLQPEEPLSMKLLKVIDQRLAQK</sequence>
<proteinExistence type="predicted"/>
<dbReference type="Proteomes" id="UP000322214">
    <property type="component" value="Chromosome"/>
</dbReference>
<evidence type="ECO:0000256" key="2">
    <source>
        <dbReference type="SAM" id="SignalP"/>
    </source>
</evidence>
<name>A0A5B9PEW4_9BACT</name>
<feature type="region of interest" description="Disordered" evidence="1">
    <location>
        <begin position="40"/>
        <end position="59"/>
    </location>
</feature>
<gene>
    <name evidence="3" type="ORF">MFFC18_12990</name>
</gene>
<evidence type="ECO:0000313" key="4">
    <source>
        <dbReference type="Proteomes" id="UP000322214"/>
    </source>
</evidence>
<dbReference type="RefSeq" id="WP_148618674.1">
    <property type="nucleotide sequence ID" value="NZ_CP042912.1"/>
</dbReference>
<dbReference type="STRING" id="980251.GCA_001642875_01576"/>